<evidence type="ECO:0000256" key="3">
    <source>
        <dbReference type="SAM" id="MobiDB-lite"/>
    </source>
</evidence>
<comment type="caution">
    <text evidence="5">The sequence shown here is derived from an EMBL/GenBank/DDBJ whole genome shotgun (WGS) entry which is preliminary data.</text>
</comment>
<proteinExistence type="predicted"/>
<evidence type="ECO:0000256" key="4">
    <source>
        <dbReference type="SAM" id="SignalP"/>
    </source>
</evidence>
<feature type="signal peptide" evidence="4">
    <location>
        <begin position="1"/>
        <end position="18"/>
    </location>
</feature>
<organism evidence="5 6">
    <name type="scientific">Nocardioides astragali</name>
    <dbReference type="NCBI Taxonomy" id="1776736"/>
    <lineage>
        <taxon>Bacteria</taxon>
        <taxon>Bacillati</taxon>
        <taxon>Actinomycetota</taxon>
        <taxon>Actinomycetes</taxon>
        <taxon>Propionibacteriales</taxon>
        <taxon>Nocardioidaceae</taxon>
        <taxon>Nocardioides</taxon>
    </lineage>
</organism>
<accession>A0ABW2N8J2</accession>
<dbReference type="SUPFAM" id="SSF51004">
    <property type="entry name" value="C-terminal (heme d1) domain of cytochrome cd1-nitrite reductase"/>
    <property type="match status" value="2"/>
</dbReference>
<dbReference type="EMBL" id="JBHTCH010000025">
    <property type="protein sequence ID" value="MFC7362588.1"/>
    <property type="molecule type" value="Genomic_DNA"/>
</dbReference>
<reference evidence="6" key="1">
    <citation type="journal article" date="2019" name="Int. J. Syst. Evol. Microbiol.">
        <title>The Global Catalogue of Microorganisms (GCM) 10K type strain sequencing project: providing services to taxonomists for standard genome sequencing and annotation.</title>
        <authorList>
            <consortium name="The Broad Institute Genomics Platform"/>
            <consortium name="The Broad Institute Genome Sequencing Center for Infectious Disease"/>
            <person name="Wu L."/>
            <person name="Ma J."/>
        </authorList>
    </citation>
    <scope>NUCLEOTIDE SEQUENCE [LARGE SCALE GENOMIC DNA]</scope>
    <source>
        <strain evidence="6">FCH27</strain>
    </source>
</reference>
<evidence type="ECO:0000313" key="6">
    <source>
        <dbReference type="Proteomes" id="UP001596524"/>
    </source>
</evidence>
<dbReference type="PANTHER" id="PTHR47197:SF3">
    <property type="entry name" value="DIHYDRO-HEME D1 DEHYDROGENASE"/>
    <property type="match status" value="1"/>
</dbReference>
<dbReference type="Gene3D" id="2.60.40.10">
    <property type="entry name" value="Immunoglobulins"/>
    <property type="match status" value="2"/>
</dbReference>
<feature type="region of interest" description="Disordered" evidence="3">
    <location>
        <begin position="407"/>
        <end position="427"/>
    </location>
</feature>
<dbReference type="InterPro" id="IPR011048">
    <property type="entry name" value="Haem_d1_sf"/>
</dbReference>
<keyword evidence="6" id="KW-1185">Reference proteome</keyword>
<dbReference type="Gene3D" id="2.130.10.10">
    <property type="entry name" value="YVTN repeat-like/Quinoprotein amine dehydrogenase"/>
    <property type="match status" value="2"/>
</dbReference>
<name>A0ABW2N8J2_9ACTN</name>
<dbReference type="InterPro" id="IPR001258">
    <property type="entry name" value="NHL_repeat"/>
</dbReference>
<evidence type="ECO:0008006" key="7">
    <source>
        <dbReference type="Google" id="ProtNLM"/>
    </source>
</evidence>
<evidence type="ECO:0000256" key="2">
    <source>
        <dbReference type="PROSITE-ProRule" id="PRU00504"/>
    </source>
</evidence>
<sequence length="913" mass="92346">MTLAAGAAVAVSATAATAATSHAVIATVPMGSGMGSGMGIDTANQSLYVSKSGAGVVSVLDLATNTVETTIPVTNPGRIAVDSSAHRAYVVRGGGANSLAVIDTTSNTVVGSLGGLSNPIGVAVDPTTHTVYVTNYDSQVVSVFDTTVTPATRTNTNIVGSRPWAVDVDPTTHKAYAATLFGGTLAVITGTTHTNSVEGFAGPIQVTVDPIGQRAYVVNNNANGVSVVNTTTETNLGTFNAGSGPSDMAVDPAKSTGFVTNRNDDTVSVIDLTDNSVDGTVPVGDNPQSVEVDPMTGRAYVANADNTISVIALLTSQEITFTSTPPAQPVVGTTYAATATGGASGNPVTFSTSSSACTVTPAGMVTFSHVGQCVVSADQAGNDGYFPAPTVDQTMTVGAGPQAITFTSSPPSPASVGGSYTVETSGGGSAQPVTLSVHGTTTNDACSITGDLVSFDHVGRCVIAADQAGDADHTAAPTATQQIDVVHEATTTVVTLPTSEVVYGQLARATVLVGNTTEGSVQFTVDGAPVGAPVAPASDGTARSPELTGSKLAVGAHPVGAVFTPSDTNRYATSTATPATLTVDKAATTSAVSVTGTAITAAVAPVAPGAGDPTGSVRFYVAGTEVGTATLTRGTATLTYEVPAGSTREVSSVYAGNAAFTGSSASTARRDPAITATVSSNKARRNGWYSTPVTVSFACKESGSPLTNPCPAPVRLSRNAAGQTVTRTIIAADGGADTAVVKGINIDAVRPVVRVTGVRAGATYFANGPVAGCRATDRHSGVATCKVRRTTKGNRVVYVAVATDRAGNRSSTRVVARTAAVVIRGASMEHGHYVVHRGRTYTVLVEAATRPSYVYASHTPRPPAGGGIPFKRIDKFTWALGVTFTHSMRHHTWWNIGTRVGTRTTVTTVKVVR</sequence>
<dbReference type="NCBIfam" id="TIGR02276">
    <property type="entry name" value="beta_rpt_yvtn"/>
    <property type="match status" value="1"/>
</dbReference>
<keyword evidence="4" id="KW-0732">Signal</keyword>
<evidence type="ECO:0000313" key="5">
    <source>
        <dbReference type="EMBL" id="MFC7362588.1"/>
    </source>
</evidence>
<protein>
    <recommendedName>
        <fullName evidence="7">YncE family protein</fullName>
    </recommendedName>
</protein>
<dbReference type="InterPro" id="IPR015943">
    <property type="entry name" value="WD40/YVTN_repeat-like_dom_sf"/>
</dbReference>
<dbReference type="InterPro" id="IPR051200">
    <property type="entry name" value="Host-pathogen_enzymatic-act"/>
</dbReference>
<dbReference type="InterPro" id="IPR013783">
    <property type="entry name" value="Ig-like_fold"/>
</dbReference>
<evidence type="ECO:0000256" key="1">
    <source>
        <dbReference type="ARBA" id="ARBA00022737"/>
    </source>
</evidence>
<gene>
    <name evidence="5" type="ORF">ACFQO6_20130</name>
</gene>
<dbReference type="Proteomes" id="UP001596524">
    <property type="component" value="Unassembled WGS sequence"/>
</dbReference>
<feature type="chain" id="PRO_5047540832" description="YncE family protein" evidence="4">
    <location>
        <begin position="19"/>
        <end position="913"/>
    </location>
</feature>
<dbReference type="InterPro" id="IPR011964">
    <property type="entry name" value="YVTN_b-propeller_repeat"/>
</dbReference>
<dbReference type="PROSITE" id="PS51125">
    <property type="entry name" value="NHL"/>
    <property type="match status" value="1"/>
</dbReference>
<dbReference type="PANTHER" id="PTHR47197">
    <property type="entry name" value="PROTEIN NIRF"/>
    <property type="match status" value="1"/>
</dbReference>
<keyword evidence="1" id="KW-0677">Repeat</keyword>
<feature type="repeat" description="NHL" evidence="2">
    <location>
        <begin position="108"/>
        <end position="147"/>
    </location>
</feature>